<dbReference type="EMBL" id="JBHRTE010000097">
    <property type="protein sequence ID" value="MFC3170244.1"/>
    <property type="molecule type" value="Genomic_DNA"/>
</dbReference>
<proteinExistence type="predicted"/>
<protein>
    <submittedName>
        <fullName evidence="2">Uncharacterized protein</fullName>
    </submittedName>
</protein>
<reference evidence="3" key="1">
    <citation type="journal article" date="2019" name="Int. J. Syst. Evol. Microbiol.">
        <title>The Global Catalogue of Microorganisms (GCM) 10K type strain sequencing project: providing services to taxonomists for standard genome sequencing and annotation.</title>
        <authorList>
            <consortium name="The Broad Institute Genomics Platform"/>
            <consortium name="The Broad Institute Genome Sequencing Center for Infectious Disease"/>
            <person name="Wu L."/>
            <person name="Ma J."/>
        </authorList>
    </citation>
    <scope>NUCLEOTIDE SEQUENCE [LARGE SCALE GENOMIC DNA]</scope>
    <source>
        <strain evidence="3">KCTC 52239</strain>
    </source>
</reference>
<keyword evidence="1" id="KW-1133">Transmembrane helix</keyword>
<comment type="caution">
    <text evidence="2">The sequence shown here is derived from an EMBL/GenBank/DDBJ whole genome shotgun (WGS) entry which is preliminary data.</text>
</comment>
<feature type="transmembrane region" description="Helical" evidence="1">
    <location>
        <begin position="6"/>
        <end position="26"/>
    </location>
</feature>
<name>A0ABV7IIA9_9RHOB</name>
<keyword evidence="1" id="KW-0812">Transmembrane</keyword>
<accession>A0ABV7IIA9</accession>
<keyword evidence="3" id="KW-1185">Reference proteome</keyword>
<gene>
    <name evidence="2" type="ORF">ACFOD7_19540</name>
</gene>
<evidence type="ECO:0000256" key="1">
    <source>
        <dbReference type="SAM" id="Phobius"/>
    </source>
</evidence>
<sequence length="135" mass="14382">MLGLTAEQIGTVILGFSIALISLMGGQKGKQIAQGKTPQASDMVEVAGALVNSKDVERIVGSLDAFTAAAAMLKPAINRDVEAKTALTKALSENSRGLNRNSDTADDMRDEIKDVRVAIERLKDELIRSGRGRTE</sequence>
<dbReference type="Proteomes" id="UP001595557">
    <property type="component" value="Unassembled WGS sequence"/>
</dbReference>
<evidence type="ECO:0000313" key="2">
    <source>
        <dbReference type="EMBL" id="MFC3170244.1"/>
    </source>
</evidence>
<organism evidence="2 3">
    <name type="scientific">Paracoccus fontiphilus</name>
    <dbReference type="NCBI Taxonomy" id="1815556"/>
    <lineage>
        <taxon>Bacteria</taxon>
        <taxon>Pseudomonadati</taxon>
        <taxon>Pseudomonadota</taxon>
        <taxon>Alphaproteobacteria</taxon>
        <taxon>Rhodobacterales</taxon>
        <taxon>Paracoccaceae</taxon>
        <taxon>Paracoccus</taxon>
    </lineage>
</organism>
<evidence type="ECO:0000313" key="3">
    <source>
        <dbReference type="Proteomes" id="UP001595557"/>
    </source>
</evidence>
<dbReference type="RefSeq" id="WP_207471530.1">
    <property type="nucleotide sequence ID" value="NZ_JAFNAW010000074.1"/>
</dbReference>
<keyword evidence="1" id="KW-0472">Membrane</keyword>